<gene>
    <name evidence="3" type="ORF">NSK_004841</name>
</gene>
<feature type="region of interest" description="Disordered" evidence="2">
    <location>
        <begin position="359"/>
        <end position="388"/>
    </location>
</feature>
<feature type="region of interest" description="Disordered" evidence="2">
    <location>
        <begin position="216"/>
        <end position="236"/>
    </location>
</feature>
<accession>A0A4D9CZZ4</accession>
<proteinExistence type="predicted"/>
<dbReference type="OrthoDB" id="1914839at2759"/>
<feature type="repeat" description="TPR" evidence="1">
    <location>
        <begin position="40"/>
        <end position="73"/>
    </location>
</feature>
<comment type="caution">
    <text evidence="3">The sequence shown here is derived from an EMBL/GenBank/DDBJ whole genome shotgun (WGS) entry which is preliminary data.</text>
</comment>
<keyword evidence="4" id="KW-1185">Reference proteome</keyword>
<dbReference type="Proteomes" id="UP000355283">
    <property type="component" value="Unassembled WGS sequence"/>
</dbReference>
<evidence type="ECO:0000313" key="4">
    <source>
        <dbReference type="Proteomes" id="UP000355283"/>
    </source>
</evidence>
<dbReference type="InterPro" id="IPR011990">
    <property type="entry name" value="TPR-like_helical_dom_sf"/>
</dbReference>
<dbReference type="Gene3D" id="1.25.40.10">
    <property type="entry name" value="Tetratricopeptide repeat domain"/>
    <property type="match status" value="1"/>
</dbReference>
<dbReference type="AlphaFoldDB" id="A0A4D9CZZ4"/>
<evidence type="ECO:0000256" key="2">
    <source>
        <dbReference type="SAM" id="MobiDB-lite"/>
    </source>
</evidence>
<evidence type="ECO:0000313" key="3">
    <source>
        <dbReference type="EMBL" id="TFJ83737.1"/>
    </source>
</evidence>
<protein>
    <submittedName>
        <fullName evidence="3">Uncharacterized protein</fullName>
    </submittedName>
</protein>
<evidence type="ECO:0000256" key="1">
    <source>
        <dbReference type="PROSITE-ProRule" id="PRU00339"/>
    </source>
</evidence>
<reference evidence="3 4" key="1">
    <citation type="submission" date="2019-01" db="EMBL/GenBank/DDBJ databases">
        <title>Nuclear Genome Assembly of the Microalgal Biofuel strain Nannochloropsis salina CCMP1776.</title>
        <authorList>
            <person name="Hovde B."/>
        </authorList>
    </citation>
    <scope>NUCLEOTIDE SEQUENCE [LARGE SCALE GENOMIC DNA]</scope>
    <source>
        <strain evidence="3 4">CCMP1776</strain>
    </source>
</reference>
<name>A0A4D9CZZ4_9STRA</name>
<dbReference type="SUPFAM" id="SSF48452">
    <property type="entry name" value="TPR-like"/>
    <property type="match status" value="1"/>
</dbReference>
<dbReference type="InterPro" id="IPR019734">
    <property type="entry name" value="TPR_rpt"/>
</dbReference>
<keyword evidence="1" id="KW-0802">TPR repeat</keyword>
<organism evidence="3 4">
    <name type="scientific">Nannochloropsis salina CCMP1776</name>
    <dbReference type="NCBI Taxonomy" id="1027361"/>
    <lineage>
        <taxon>Eukaryota</taxon>
        <taxon>Sar</taxon>
        <taxon>Stramenopiles</taxon>
        <taxon>Ochrophyta</taxon>
        <taxon>Eustigmatophyceae</taxon>
        <taxon>Eustigmatales</taxon>
        <taxon>Monodopsidaceae</taxon>
        <taxon>Microchloropsis</taxon>
        <taxon>Microchloropsis salina</taxon>
    </lineage>
</organism>
<dbReference type="EMBL" id="SDOX01000021">
    <property type="protein sequence ID" value="TFJ83737.1"/>
    <property type="molecule type" value="Genomic_DNA"/>
</dbReference>
<dbReference type="PROSITE" id="PS50005">
    <property type="entry name" value="TPR"/>
    <property type="match status" value="1"/>
</dbReference>
<feature type="compositionally biased region" description="Acidic residues" evidence="2">
    <location>
        <begin position="218"/>
        <end position="230"/>
    </location>
</feature>
<sequence length="388" mass="42707">MASHEHEELMKRAEYALATLQPELAVKFYERALEATPDATPAMDALGELLLNTGDGERAYALFERSAKLAPDMGATKWLYLGQLSEGWQSLQHFSKGAELLQEELGARRITPCLREPDRKEGEEVGGKGMDDEAFAILNQLVSTHCSIADLYLTDLCFEEDAEARCQAALDEALRLDVGGSPEVTQACANLRLSQKRGQEAAALMIETVKRLGACQQDDVEEDDEEEGEGGEGAGQEIRGLQLPTMMFRLQTAKLLLECQAYNKKCAKEAVRVLEACKCEDDENVEVWYLLGVAYSRQRKPDVGMAKAHLLHAQQALRKMQQIDGDREKADAYGEQLRLVEEQLEVLRGAEGEGIARCETAAVGTGGDEPSSQSSSDEDDSGREEMQA</sequence>
<dbReference type="CDD" id="cd24142">
    <property type="entry name" value="ACL4-like"/>
    <property type="match status" value="1"/>
</dbReference>